<accession>A0ABP5BW72</accession>
<dbReference type="SFLD" id="SFLDG01135">
    <property type="entry name" value="C1.5.6:_HAD__Beta-PGM__Phospha"/>
    <property type="match status" value="1"/>
</dbReference>
<keyword evidence="2" id="KW-1185">Reference proteome</keyword>
<dbReference type="Gene3D" id="3.40.50.1000">
    <property type="entry name" value="HAD superfamily/HAD-like"/>
    <property type="match status" value="1"/>
</dbReference>
<gene>
    <name evidence="1" type="ORF">GCM10009776_13850</name>
</gene>
<evidence type="ECO:0000313" key="1">
    <source>
        <dbReference type="EMBL" id="GAA1953228.1"/>
    </source>
</evidence>
<dbReference type="GO" id="GO:0016787">
    <property type="term" value="F:hydrolase activity"/>
    <property type="evidence" value="ECO:0007669"/>
    <property type="project" value="UniProtKB-KW"/>
</dbReference>
<reference evidence="2" key="1">
    <citation type="journal article" date="2019" name="Int. J. Syst. Evol. Microbiol.">
        <title>The Global Catalogue of Microorganisms (GCM) 10K type strain sequencing project: providing services to taxonomists for standard genome sequencing and annotation.</title>
        <authorList>
            <consortium name="The Broad Institute Genomics Platform"/>
            <consortium name="The Broad Institute Genome Sequencing Center for Infectious Disease"/>
            <person name="Wu L."/>
            <person name="Ma J."/>
        </authorList>
    </citation>
    <scope>NUCLEOTIDE SEQUENCE [LARGE SCALE GENOMIC DNA]</scope>
    <source>
        <strain evidence="2">JCM 14901</strain>
    </source>
</reference>
<dbReference type="InterPro" id="IPR050155">
    <property type="entry name" value="HAD-like_hydrolase_sf"/>
</dbReference>
<dbReference type="InterPro" id="IPR023198">
    <property type="entry name" value="PGP-like_dom2"/>
</dbReference>
<comment type="caution">
    <text evidence="1">The sequence shown here is derived from an EMBL/GenBank/DDBJ whole genome shotgun (WGS) entry which is preliminary data.</text>
</comment>
<dbReference type="SFLD" id="SFLDG01129">
    <property type="entry name" value="C1.5:_HAD__Beta-PGM__Phosphata"/>
    <property type="match status" value="1"/>
</dbReference>
<dbReference type="SUPFAM" id="SSF56784">
    <property type="entry name" value="HAD-like"/>
    <property type="match status" value="1"/>
</dbReference>
<dbReference type="Gene3D" id="1.10.150.240">
    <property type="entry name" value="Putative phosphatase, domain 2"/>
    <property type="match status" value="1"/>
</dbReference>
<protein>
    <submittedName>
        <fullName evidence="1">HAD family hydrolase</fullName>
    </submittedName>
</protein>
<evidence type="ECO:0000313" key="2">
    <source>
        <dbReference type="Proteomes" id="UP001499933"/>
    </source>
</evidence>
<name>A0ABP5BW72_9MICO</name>
<dbReference type="InterPro" id="IPR023214">
    <property type="entry name" value="HAD_sf"/>
</dbReference>
<dbReference type="InterPro" id="IPR041492">
    <property type="entry name" value="HAD_2"/>
</dbReference>
<dbReference type="InterPro" id="IPR036412">
    <property type="entry name" value="HAD-like_sf"/>
</dbReference>
<dbReference type="Pfam" id="PF13419">
    <property type="entry name" value="HAD_2"/>
    <property type="match status" value="1"/>
</dbReference>
<dbReference type="PANTHER" id="PTHR43434">
    <property type="entry name" value="PHOSPHOGLYCOLATE PHOSPHATASE"/>
    <property type="match status" value="1"/>
</dbReference>
<dbReference type="InterPro" id="IPR006439">
    <property type="entry name" value="HAD-SF_hydro_IA"/>
</dbReference>
<sequence>MTPASHRRSAVLFDIDGTLVDSNYLHVDAWDRGFVAAGHPVDVWRIHRAIGMDSAVLLERLLGHDAEDIGDLAKSEHDRLYRGLADRLRPIPGARELLAELGRRGHTVVLATSAPQRELDTLLKVLDADQAIDVVTSGEDVSTAKPSPDIIEVALAKASARAESAWLVGDSVWDVEAAARAGVACIGVRSGGYGAQELLSAGAVVVYDDVADLLRKLDRSPLAGISAAHPVLTTGGAR</sequence>
<dbReference type="PANTHER" id="PTHR43434:SF16">
    <property type="entry name" value="BLL8046 PROTEIN"/>
    <property type="match status" value="1"/>
</dbReference>
<dbReference type="SFLD" id="SFLDS00003">
    <property type="entry name" value="Haloacid_Dehalogenase"/>
    <property type="match status" value="1"/>
</dbReference>
<dbReference type="Proteomes" id="UP001499933">
    <property type="component" value="Unassembled WGS sequence"/>
</dbReference>
<organism evidence="1 2">
    <name type="scientific">Microbacterium deminutum</name>
    <dbReference type="NCBI Taxonomy" id="344164"/>
    <lineage>
        <taxon>Bacteria</taxon>
        <taxon>Bacillati</taxon>
        <taxon>Actinomycetota</taxon>
        <taxon>Actinomycetes</taxon>
        <taxon>Micrococcales</taxon>
        <taxon>Microbacteriaceae</taxon>
        <taxon>Microbacterium</taxon>
    </lineage>
</organism>
<proteinExistence type="predicted"/>
<dbReference type="RefSeq" id="WP_344092725.1">
    <property type="nucleotide sequence ID" value="NZ_BAAAOG010000002.1"/>
</dbReference>
<keyword evidence="1" id="KW-0378">Hydrolase</keyword>
<dbReference type="EMBL" id="BAAAOG010000002">
    <property type="protein sequence ID" value="GAA1953228.1"/>
    <property type="molecule type" value="Genomic_DNA"/>
</dbReference>
<dbReference type="NCBIfam" id="TIGR01549">
    <property type="entry name" value="HAD-SF-IA-v1"/>
    <property type="match status" value="1"/>
</dbReference>
<dbReference type="NCBIfam" id="TIGR01509">
    <property type="entry name" value="HAD-SF-IA-v3"/>
    <property type="match status" value="1"/>
</dbReference>